<comment type="caution">
    <text evidence="2">The sequence shown here is derived from an EMBL/GenBank/DDBJ whole genome shotgun (WGS) entry which is preliminary data.</text>
</comment>
<gene>
    <name evidence="2" type="ORF">OIU85_004959</name>
</gene>
<keyword evidence="3" id="KW-1185">Reference proteome</keyword>
<dbReference type="InterPro" id="IPR053258">
    <property type="entry name" value="Ca-permeable_cation_channel"/>
</dbReference>
<reference evidence="2" key="2">
    <citation type="journal article" date="2023" name="Int. J. Mol. Sci.">
        <title>De Novo Assembly and Annotation of 11 Diverse Shrub Willow (Salix) Genomes Reveals Novel Gene Organization in Sex-Linked Regions.</title>
        <authorList>
            <person name="Hyden B."/>
            <person name="Feng K."/>
            <person name="Yates T.B."/>
            <person name="Jawdy S."/>
            <person name="Cereghino C."/>
            <person name="Smart L.B."/>
            <person name="Muchero W."/>
        </authorList>
    </citation>
    <scope>NUCLEOTIDE SEQUENCE [LARGE SCALE GENOMIC DNA]</scope>
    <source>
        <tissue evidence="2">Shoot tip</tissue>
    </source>
</reference>
<keyword evidence="1" id="KW-1133">Transmembrane helix</keyword>
<name>A0A9Q0PTK2_SALVM</name>
<dbReference type="PANTHER" id="PTHR34115:SF7">
    <property type="entry name" value="PGG DOMAIN-CONTAINING PROTEIN"/>
    <property type="match status" value="1"/>
</dbReference>
<evidence type="ECO:0000313" key="2">
    <source>
        <dbReference type="EMBL" id="KAJ6694223.1"/>
    </source>
</evidence>
<accession>A0A9Q0PTK2</accession>
<keyword evidence="1" id="KW-0472">Membrane</keyword>
<dbReference type="PANTHER" id="PTHR34115">
    <property type="entry name" value="PROTEIN, PUTATIVE-RELATED"/>
    <property type="match status" value="1"/>
</dbReference>
<keyword evidence="1" id="KW-0812">Transmembrane</keyword>
<dbReference type="Proteomes" id="UP001151529">
    <property type="component" value="Chromosome 13"/>
</dbReference>
<dbReference type="EMBL" id="JAPFFL010000011">
    <property type="protein sequence ID" value="KAJ6694223.1"/>
    <property type="molecule type" value="Genomic_DNA"/>
</dbReference>
<organism evidence="2 3">
    <name type="scientific">Salix viminalis</name>
    <name type="common">Common osier</name>
    <name type="synonym">Basket willow</name>
    <dbReference type="NCBI Taxonomy" id="40686"/>
    <lineage>
        <taxon>Eukaryota</taxon>
        <taxon>Viridiplantae</taxon>
        <taxon>Streptophyta</taxon>
        <taxon>Embryophyta</taxon>
        <taxon>Tracheophyta</taxon>
        <taxon>Spermatophyta</taxon>
        <taxon>Magnoliopsida</taxon>
        <taxon>eudicotyledons</taxon>
        <taxon>Gunneridae</taxon>
        <taxon>Pentapetalae</taxon>
        <taxon>rosids</taxon>
        <taxon>fabids</taxon>
        <taxon>Malpighiales</taxon>
        <taxon>Salicaceae</taxon>
        <taxon>Saliceae</taxon>
        <taxon>Salix</taxon>
    </lineage>
</organism>
<protein>
    <submittedName>
        <fullName evidence="2">Uncharacterized protein</fullName>
    </submittedName>
</protein>
<proteinExistence type="predicted"/>
<evidence type="ECO:0000256" key="1">
    <source>
        <dbReference type="SAM" id="Phobius"/>
    </source>
</evidence>
<reference evidence="2" key="1">
    <citation type="submission" date="2022-11" db="EMBL/GenBank/DDBJ databases">
        <authorList>
            <person name="Hyden B.L."/>
            <person name="Feng K."/>
            <person name="Yates T."/>
            <person name="Jawdy S."/>
            <person name="Smart L.B."/>
            <person name="Muchero W."/>
        </authorList>
    </citation>
    <scope>NUCLEOTIDE SEQUENCE</scope>
    <source>
        <tissue evidence="2">Shoot tip</tissue>
    </source>
</reference>
<dbReference type="AlphaFoldDB" id="A0A9Q0PTK2"/>
<feature type="transmembrane region" description="Helical" evidence="1">
    <location>
        <begin position="51"/>
        <end position="69"/>
    </location>
</feature>
<sequence length="104" mass="11467">MAANLRPNLAFGNESIIMQHGVFALLVETLNSLIQVKYQTTKASPFDSHDVIMSVLLAALFTYICHGIGGRSYAPSSRITLLHPSWQSPTLCRRPCRHIASINS</sequence>
<evidence type="ECO:0000313" key="3">
    <source>
        <dbReference type="Proteomes" id="UP001151529"/>
    </source>
</evidence>
<dbReference type="OrthoDB" id="1730662at2759"/>